<dbReference type="Pfam" id="PF00484">
    <property type="entry name" value="Pro_CA"/>
    <property type="match status" value="1"/>
</dbReference>
<dbReference type="OrthoDB" id="9797527at2"/>
<evidence type="ECO:0000313" key="8">
    <source>
        <dbReference type="EMBL" id="SUB01473.1"/>
    </source>
</evidence>
<dbReference type="PANTHER" id="PTHR11002">
    <property type="entry name" value="CARBONIC ANHYDRASE"/>
    <property type="match status" value="1"/>
</dbReference>
<evidence type="ECO:0000256" key="2">
    <source>
        <dbReference type="ARBA" id="ARBA00012925"/>
    </source>
</evidence>
<dbReference type="SUPFAM" id="SSF53056">
    <property type="entry name" value="beta-carbonic anhydrase, cab"/>
    <property type="match status" value="1"/>
</dbReference>
<dbReference type="PROSITE" id="PS51318">
    <property type="entry name" value="TAT"/>
    <property type="match status" value="1"/>
</dbReference>
<dbReference type="PANTHER" id="PTHR11002:SF79">
    <property type="entry name" value="CARBONIC ANHYDRASE 2"/>
    <property type="match status" value="1"/>
</dbReference>
<dbReference type="Gene3D" id="3.40.1050.10">
    <property type="entry name" value="Carbonic anhydrase"/>
    <property type="match status" value="1"/>
</dbReference>
<evidence type="ECO:0000313" key="9">
    <source>
        <dbReference type="Proteomes" id="UP000255000"/>
    </source>
</evidence>
<keyword evidence="3 6" id="KW-0862">Zinc</keyword>
<dbReference type="InterPro" id="IPR001765">
    <property type="entry name" value="Carbonic_anhydrase"/>
</dbReference>
<dbReference type="GO" id="GO:0004089">
    <property type="term" value="F:carbonate dehydratase activity"/>
    <property type="evidence" value="ECO:0007669"/>
    <property type="project" value="UniProtKB-EC"/>
</dbReference>
<evidence type="ECO:0000256" key="1">
    <source>
        <dbReference type="ARBA" id="ARBA00006217"/>
    </source>
</evidence>
<keyword evidence="6" id="KW-0479">Metal-binding</keyword>
<evidence type="ECO:0000256" key="4">
    <source>
        <dbReference type="ARBA" id="ARBA00023239"/>
    </source>
</evidence>
<feature type="chain" id="PRO_5017069404" description="carbonic anhydrase" evidence="7">
    <location>
        <begin position="35"/>
        <end position="239"/>
    </location>
</feature>
<dbReference type="RefSeq" id="WP_026355750.1">
    <property type="nucleotide sequence ID" value="NZ_UGSK01000001.1"/>
</dbReference>
<feature type="binding site" evidence="6">
    <location>
        <position position="145"/>
    </location>
    <ligand>
        <name>Zn(2+)</name>
        <dbReference type="ChEBI" id="CHEBI:29105"/>
    </ligand>
</feature>
<dbReference type="InterPro" id="IPR006311">
    <property type="entry name" value="TAT_signal"/>
</dbReference>
<organism evidence="8 9">
    <name type="scientific">Pannonibacter phragmitetus</name>
    <dbReference type="NCBI Taxonomy" id="121719"/>
    <lineage>
        <taxon>Bacteria</taxon>
        <taxon>Pseudomonadati</taxon>
        <taxon>Pseudomonadota</taxon>
        <taxon>Alphaproteobacteria</taxon>
        <taxon>Hyphomicrobiales</taxon>
        <taxon>Stappiaceae</taxon>
        <taxon>Pannonibacter</taxon>
    </lineage>
</organism>
<feature type="binding site" evidence="6">
    <location>
        <position position="92"/>
    </location>
    <ligand>
        <name>Zn(2+)</name>
        <dbReference type="ChEBI" id="CHEBI:29105"/>
    </ligand>
</feature>
<sequence>MCQECSGFSIARRNLLKGGLALGLAAPFMSSAYASDTAAAASPRPQTASEALQALADGNARYVANAAINTDHSAGRTARSEGQQPFAAIVTCADSRVVPELIFDQGPGDLFVVRVAGNFINEDGLASLEYAAAVLGIKAILVLGHSSCGAVSATIKSIHDNTLPPGHLPSLVNAIRPAVYDVMAENPADLLAAATAQNARLNAQKAETTGPILSDFHTSGKIKSVAGVYEIATGKVAIL</sequence>
<dbReference type="EMBL" id="UGSK01000001">
    <property type="protein sequence ID" value="SUB01473.1"/>
    <property type="molecule type" value="Genomic_DNA"/>
</dbReference>
<dbReference type="EC" id="4.2.1.1" evidence="2"/>
<comment type="similarity">
    <text evidence="1">Belongs to the beta-class carbonic anhydrase family.</text>
</comment>
<dbReference type="InterPro" id="IPR015892">
    <property type="entry name" value="Carbonic_anhydrase_CS"/>
</dbReference>
<reference evidence="8 9" key="1">
    <citation type="submission" date="2018-06" db="EMBL/GenBank/DDBJ databases">
        <authorList>
            <consortium name="Pathogen Informatics"/>
            <person name="Doyle S."/>
        </authorList>
    </citation>
    <scope>NUCLEOTIDE SEQUENCE [LARGE SCALE GENOMIC DNA]</scope>
    <source>
        <strain evidence="8 9">NCTC13350</strain>
    </source>
</reference>
<comment type="catalytic activity">
    <reaction evidence="5">
        <text>hydrogencarbonate + H(+) = CO2 + H2O</text>
        <dbReference type="Rhea" id="RHEA:10748"/>
        <dbReference type="ChEBI" id="CHEBI:15377"/>
        <dbReference type="ChEBI" id="CHEBI:15378"/>
        <dbReference type="ChEBI" id="CHEBI:16526"/>
        <dbReference type="ChEBI" id="CHEBI:17544"/>
        <dbReference type="EC" id="4.2.1.1"/>
    </reaction>
</comment>
<comment type="cofactor">
    <cofactor evidence="6">
        <name>Zn(2+)</name>
        <dbReference type="ChEBI" id="CHEBI:29105"/>
    </cofactor>
    <text evidence="6">Binds 1 zinc ion per subunit.</text>
</comment>
<dbReference type="InterPro" id="IPR036874">
    <property type="entry name" value="Carbonic_anhydrase_sf"/>
</dbReference>
<dbReference type="AlphaFoldDB" id="A0A378ZWV9"/>
<keyword evidence="4 8" id="KW-0456">Lyase</keyword>
<dbReference type="GO" id="GO:0008270">
    <property type="term" value="F:zinc ion binding"/>
    <property type="evidence" value="ECO:0007669"/>
    <property type="project" value="InterPro"/>
</dbReference>
<protein>
    <recommendedName>
        <fullName evidence="2">carbonic anhydrase</fullName>
        <ecNumber evidence="2">4.2.1.1</ecNumber>
    </recommendedName>
</protein>
<feature type="binding site" evidence="6">
    <location>
        <position position="94"/>
    </location>
    <ligand>
        <name>Zn(2+)</name>
        <dbReference type="ChEBI" id="CHEBI:29105"/>
    </ligand>
</feature>
<evidence type="ECO:0000256" key="5">
    <source>
        <dbReference type="ARBA" id="ARBA00048348"/>
    </source>
</evidence>
<dbReference type="GO" id="GO:0015976">
    <property type="term" value="P:carbon utilization"/>
    <property type="evidence" value="ECO:0007669"/>
    <property type="project" value="InterPro"/>
</dbReference>
<name>A0A378ZWV9_9HYPH</name>
<gene>
    <name evidence="8" type="primary">cynT_1</name>
    <name evidence="8" type="ORF">NCTC13350_02414</name>
</gene>
<dbReference type="PROSITE" id="PS00704">
    <property type="entry name" value="PROK_CO2_ANHYDRASE_1"/>
    <property type="match status" value="1"/>
</dbReference>
<feature type="signal peptide" evidence="7">
    <location>
        <begin position="1"/>
        <end position="34"/>
    </location>
</feature>
<dbReference type="CDD" id="cd03378">
    <property type="entry name" value="beta_CA_cladeC"/>
    <property type="match status" value="1"/>
</dbReference>
<evidence type="ECO:0000256" key="6">
    <source>
        <dbReference type="PIRSR" id="PIRSR601765-1"/>
    </source>
</evidence>
<dbReference type="Proteomes" id="UP000255000">
    <property type="component" value="Unassembled WGS sequence"/>
</dbReference>
<accession>A0A378ZWV9</accession>
<keyword evidence="7" id="KW-0732">Signal</keyword>
<proteinExistence type="inferred from homology"/>
<dbReference type="SMART" id="SM00947">
    <property type="entry name" value="Pro_CA"/>
    <property type="match status" value="1"/>
</dbReference>
<evidence type="ECO:0000256" key="3">
    <source>
        <dbReference type="ARBA" id="ARBA00022833"/>
    </source>
</evidence>
<evidence type="ECO:0000256" key="7">
    <source>
        <dbReference type="SAM" id="SignalP"/>
    </source>
</evidence>
<feature type="binding site" evidence="6">
    <location>
        <position position="148"/>
    </location>
    <ligand>
        <name>Zn(2+)</name>
        <dbReference type="ChEBI" id="CHEBI:29105"/>
    </ligand>
</feature>